<dbReference type="InterPro" id="IPR042174">
    <property type="entry name" value="RecF_2"/>
</dbReference>
<protein>
    <recommendedName>
        <fullName evidence="3 12">DNA replication and repair protein RecF</fullName>
    </recommendedName>
</protein>
<gene>
    <name evidence="12 15" type="primary">recF</name>
    <name evidence="15" type="ORF">HVS_00020</name>
</gene>
<evidence type="ECO:0000256" key="2">
    <source>
        <dbReference type="ARBA" id="ARBA00008016"/>
    </source>
</evidence>
<evidence type="ECO:0000256" key="5">
    <source>
        <dbReference type="ARBA" id="ARBA00022705"/>
    </source>
</evidence>
<dbReference type="GO" id="GO:0005737">
    <property type="term" value="C:cytoplasm"/>
    <property type="evidence" value="ECO:0007669"/>
    <property type="project" value="UniProtKB-SubCell"/>
</dbReference>
<dbReference type="PROSITE" id="PS00617">
    <property type="entry name" value="RECF_1"/>
    <property type="match status" value="1"/>
</dbReference>
<evidence type="ECO:0000313" key="16">
    <source>
        <dbReference type="Proteomes" id="UP000233534"/>
    </source>
</evidence>
<dbReference type="Gene3D" id="3.40.50.300">
    <property type="entry name" value="P-loop containing nucleotide triphosphate hydrolases"/>
    <property type="match status" value="1"/>
</dbReference>
<evidence type="ECO:0000256" key="4">
    <source>
        <dbReference type="ARBA" id="ARBA00022490"/>
    </source>
</evidence>
<dbReference type="GO" id="GO:0000731">
    <property type="term" value="P:DNA synthesis involved in DNA repair"/>
    <property type="evidence" value="ECO:0007669"/>
    <property type="project" value="TreeGrafter"/>
</dbReference>
<evidence type="ECO:0000256" key="11">
    <source>
        <dbReference type="ARBA" id="ARBA00023236"/>
    </source>
</evidence>
<keyword evidence="7 12" id="KW-0227">DNA damage</keyword>
<dbReference type="EMBL" id="CP025197">
    <property type="protein sequence ID" value="AUG55996.1"/>
    <property type="molecule type" value="Genomic_DNA"/>
</dbReference>
<accession>A0A2K9E3G6</accession>
<evidence type="ECO:0000256" key="13">
    <source>
        <dbReference type="RuleBase" id="RU000578"/>
    </source>
</evidence>
<dbReference type="GO" id="GO:0009432">
    <property type="term" value="P:SOS response"/>
    <property type="evidence" value="ECO:0007669"/>
    <property type="project" value="UniProtKB-UniRule"/>
</dbReference>
<dbReference type="PANTHER" id="PTHR32182">
    <property type="entry name" value="DNA REPLICATION AND REPAIR PROTEIN RECF"/>
    <property type="match status" value="1"/>
</dbReference>
<evidence type="ECO:0000259" key="14">
    <source>
        <dbReference type="Pfam" id="PF02463"/>
    </source>
</evidence>
<dbReference type="SUPFAM" id="SSF52540">
    <property type="entry name" value="P-loop containing nucleoside triphosphate hydrolases"/>
    <property type="match status" value="1"/>
</dbReference>
<organism evidence="15 16">
    <name type="scientific">Acetivibrio saccincola</name>
    <dbReference type="NCBI Taxonomy" id="1677857"/>
    <lineage>
        <taxon>Bacteria</taxon>
        <taxon>Bacillati</taxon>
        <taxon>Bacillota</taxon>
        <taxon>Clostridia</taxon>
        <taxon>Eubacteriales</taxon>
        <taxon>Oscillospiraceae</taxon>
        <taxon>Acetivibrio</taxon>
    </lineage>
</organism>
<evidence type="ECO:0000256" key="3">
    <source>
        <dbReference type="ARBA" id="ARBA00020170"/>
    </source>
</evidence>
<dbReference type="Gene3D" id="1.20.1050.90">
    <property type="entry name" value="RecF/RecN/SMC, N-terminal domain"/>
    <property type="match status" value="1"/>
</dbReference>
<evidence type="ECO:0000256" key="9">
    <source>
        <dbReference type="ARBA" id="ARBA00023125"/>
    </source>
</evidence>
<dbReference type="KEGG" id="hsc:HVS_00020"/>
<keyword evidence="6 12" id="KW-0547">Nucleotide-binding</keyword>
<sequence>MYIEQLELENFRNYKRIKTSFSKNINIIYGENAQGKTNIIEALFLCAAGRSHRTSKDRELININSSRFKVKLIVIDNSKKKEIEYSYESGKKQILINEIPIKRMAELMGNLLAVIFSPEDILIVKEGPSLRRRFMDITISQLKPSYFYNLQQYNKILNQRNNLLKEAQEKKSLLDTLDIWDEKIAWVGAEIIIERKKFIERLCKISKKKHYNLTDNCEELDIKYKTFLDEIDVENKESVKNKFVEEILKNRRTELKRCVTIAGPHRDDFDIIVNGLPLKNFGSQGQQRTAVLSLKLSEIDIIKDETDEYPILLLDDVMSELDNKRKSYLFNNLKNMQTFITSTEKDYFKEFQYISFYKVKCGEIINS</sequence>
<dbReference type="Pfam" id="PF02463">
    <property type="entry name" value="SMC_N"/>
    <property type="match status" value="1"/>
</dbReference>
<keyword evidence="5 12" id="KW-0235">DNA replication</keyword>
<reference evidence="15 16" key="1">
    <citation type="submission" date="2017-12" db="EMBL/GenBank/DDBJ databases">
        <title>Complete genome sequence of Herbivorax saccincola GGR1, a novel Cellulosome-producing hydrolytic bacterium in a thermophilic biogas plant, established by Illumina and Nanopore MinION sequencing.</title>
        <authorList>
            <person name="Pechtl A."/>
            <person name="Ruckert C."/>
            <person name="Koeck D.E."/>
            <person name="Maus I."/>
            <person name="Winkler A."/>
            <person name="Kalinowski J."/>
            <person name="Puhler A."/>
            <person name="Schwarz W.W."/>
            <person name="Zverlov V.V."/>
            <person name="Schluter A."/>
            <person name="Liebl W."/>
        </authorList>
    </citation>
    <scope>NUCLEOTIDE SEQUENCE [LARGE SCALE GENOMIC DNA]</scope>
    <source>
        <strain evidence="16">SR1</strain>
    </source>
</reference>
<dbReference type="InterPro" id="IPR001238">
    <property type="entry name" value="DNA-binding_RecF"/>
</dbReference>
<keyword evidence="8 12" id="KW-0067">ATP-binding</keyword>
<dbReference type="GO" id="GO:0006302">
    <property type="term" value="P:double-strand break repair"/>
    <property type="evidence" value="ECO:0007669"/>
    <property type="project" value="TreeGrafter"/>
</dbReference>
<evidence type="ECO:0000313" key="15">
    <source>
        <dbReference type="EMBL" id="AUG55996.1"/>
    </source>
</evidence>
<comment type="function">
    <text evidence="12 13">The RecF protein is involved in DNA metabolism; it is required for DNA replication and normal SOS inducibility. RecF binds preferentially to single-stranded, linear DNA. It also seems to bind ATP.</text>
</comment>
<keyword evidence="10 12" id="KW-0234">DNA repair</keyword>
<dbReference type="PROSITE" id="PS00618">
    <property type="entry name" value="RECF_2"/>
    <property type="match status" value="1"/>
</dbReference>
<dbReference type="RefSeq" id="WP_101298445.1">
    <property type="nucleotide sequence ID" value="NZ_CP025197.1"/>
</dbReference>
<dbReference type="InterPro" id="IPR018078">
    <property type="entry name" value="DNA-binding_RecF_CS"/>
</dbReference>
<evidence type="ECO:0000256" key="7">
    <source>
        <dbReference type="ARBA" id="ARBA00022763"/>
    </source>
</evidence>
<evidence type="ECO:0000256" key="8">
    <source>
        <dbReference type="ARBA" id="ARBA00022840"/>
    </source>
</evidence>
<dbReference type="InterPro" id="IPR027417">
    <property type="entry name" value="P-loop_NTPase"/>
</dbReference>
<comment type="similarity">
    <text evidence="2 12 13">Belongs to the RecF family.</text>
</comment>
<proteinExistence type="inferred from homology"/>
<dbReference type="Proteomes" id="UP000233534">
    <property type="component" value="Chromosome"/>
</dbReference>
<dbReference type="GO" id="GO:0003697">
    <property type="term" value="F:single-stranded DNA binding"/>
    <property type="evidence" value="ECO:0007669"/>
    <property type="project" value="UniProtKB-UniRule"/>
</dbReference>
<keyword evidence="11 12" id="KW-0742">SOS response</keyword>
<evidence type="ECO:0000256" key="1">
    <source>
        <dbReference type="ARBA" id="ARBA00004496"/>
    </source>
</evidence>
<dbReference type="AlphaFoldDB" id="A0A2K9E3G6"/>
<dbReference type="InterPro" id="IPR003395">
    <property type="entry name" value="RecF/RecN/SMC_N"/>
</dbReference>
<evidence type="ECO:0000256" key="10">
    <source>
        <dbReference type="ARBA" id="ARBA00023204"/>
    </source>
</evidence>
<evidence type="ECO:0000256" key="6">
    <source>
        <dbReference type="ARBA" id="ARBA00022741"/>
    </source>
</evidence>
<name>A0A2K9E3G6_9FIRM</name>
<feature type="binding site" evidence="12">
    <location>
        <begin position="30"/>
        <end position="37"/>
    </location>
    <ligand>
        <name>ATP</name>
        <dbReference type="ChEBI" id="CHEBI:30616"/>
    </ligand>
</feature>
<keyword evidence="4 12" id="KW-0963">Cytoplasm</keyword>
<dbReference type="PANTHER" id="PTHR32182:SF0">
    <property type="entry name" value="DNA REPLICATION AND REPAIR PROTEIN RECF"/>
    <property type="match status" value="1"/>
</dbReference>
<evidence type="ECO:0000256" key="12">
    <source>
        <dbReference type="HAMAP-Rule" id="MF_00365"/>
    </source>
</evidence>
<dbReference type="HAMAP" id="MF_00365">
    <property type="entry name" value="RecF"/>
    <property type="match status" value="1"/>
</dbReference>
<dbReference type="GO" id="GO:0006260">
    <property type="term" value="P:DNA replication"/>
    <property type="evidence" value="ECO:0007669"/>
    <property type="project" value="UniProtKB-UniRule"/>
</dbReference>
<dbReference type="GO" id="GO:0005524">
    <property type="term" value="F:ATP binding"/>
    <property type="evidence" value="ECO:0007669"/>
    <property type="project" value="UniProtKB-UniRule"/>
</dbReference>
<keyword evidence="16" id="KW-1185">Reference proteome</keyword>
<dbReference type="NCBIfam" id="TIGR00611">
    <property type="entry name" value="recf"/>
    <property type="match status" value="1"/>
</dbReference>
<keyword evidence="9 12" id="KW-0238">DNA-binding</keyword>
<dbReference type="CDD" id="cd03242">
    <property type="entry name" value="ABC_RecF"/>
    <property type="match status" value="1"/>
</dbReference>
<feature type="domain" description="RecF/RecN/SMC N-terminal" evidence="14">
    <location>
        <begin position="2"/>
        <end position="352"/>
    </location>
</feature>
<comment type="subcellular location">
    <subcellularLocation>
        <location evidence="1 12 13">Cytoplasm</location>
    </subcellularLocation>
</comment>